<name>A0A1V4I818_9FIRM</name>
<reference evidence="2 3" key="1">
    <citation type="submission" date="2017-03" db="EMBL/GenBank/DDBJ databases">
        <title>Genome sequence of Clostridium thermoalcaliphilum DSM 7309.</title>
        <authorList>
            <person name="Poehlein A."/>
            <person name="Daniel R."/>
        </authorList>
    </citation>
    <scope>NUCLEOTIDE SEQUENCE [LARGE SCALE GENOMIC DNA]</scope>
    <source>
        <strain evidence="2 3">DSM 7309</strain>
    </source>
</reference>
<evidence type="ECO:0000256" key="1">
    <source>
        <dbReference type="SAM" id="Phobius"/>
    </source>
</evidence>
<accession>A0A1V4I818</accession>
<keyword evidence="1" id="KW-0812">Transmembrane</keyword>
<evidence type="ECO:0000313" key="3">
    <source>
        <dbReference type="Proteomes" id="UP000190140"/>
    </source>
</evidence>
<keyword evidence="1" id="KW-0472">Membrane</keyword>
<feature type="transmembrane region" description="Helical" evidence="1">
    <location>
        <begin position="7"/>
        <end position="26"/>
    </location>
</feature>
<dbReference type="EMBL" id="MZGW01000003">
    <property type="protein sequence ID" value="OPJ56083.1"/>
    <property type="molecule type" value="Genomic_DNA"/>
</dbReference>
<dbReference type="RefSeq" id="WP_079412217.1">
    <property type="nucleotide sequence ID" value="NZ_MZGW01000003.1"/>
</dbReference>
<keyword evidence="3" id="KW-1185">Reference proteome</keyword>
<proteinExistence type="predicted"/>
<feature type="transmembrane region" description="Helical" evidence="1">
    <location>
        <begin position="32"/>
        <end position="55"/>
    </location>
</feature>
<organism evidence="2 3">
    <name type="scientific">Alkalithermobacter paradoxus</name>
    <dbReference type="NCBI Taxonomy" id="29349"/>
    <lineage>
        <taxon>Bacteria</taxon>
        <taxon>Bacillati</taxon>
        <taxon>Bacillota</taxon>
        <taxon>Clostridia</taxon>
        <taxon>Peptostreptococcales</taxon>
        <taxon>Tepidibacteraceae</taxon>
        <taxon>Alkalithermobacter</taxon>
    </lineage>
</organism>
<gene>
    <name evidence="2" type="ORF">CLOTH_12610</name>
</gene>
<protein>
    <submittedName>
        <fullName evidence="2">Uncharacterized protein</fullName>
    </submittedName>
</protein>
<evidence type="ECO:0000313" key="2">
    <source>
        <dbReference type="EMBL" id="OPJ56083.1"/>
    </source>
</evidence>
<sequence>MLNIIRYVLGILIILAPSIITGNLLYNSSNAIGGLHIAEFVMRTISLMLGLVVIYDATKKVIEK</sequence>
<dbReference type="AlphaFoldDB" id="A0A1V4I818"/>
<dbReference type="OrthoDB" id="2973754at2"/>
<keyword evidence="1" id="KW-1133">Transmembrane helix</keyword>
<comment type="caution">
    <text evidence="2">The sequence shown here is derived from an EMBL/GenBank/DDBJ whole genome shotgun (WGS) entry which is preliminary data.</text>
</comment>
<dbReference type="Proteomes" id="UP000190140">
    <property type="component" value="Unassembled WGS sequence"/>
</dbReference>